<evidence type="ECO:0000313" key="1">
    <source>
        <dbReference type="EMBL" id="GAH13368.1"/>
    </source>
</evidence>
<feature type="non-terminal residue" evidence="1">
    <location>
        <position position="1"/>
    </location>
</feature>
<accession>X1EXM9</accession>
<protein>
    <submittedName>
        <fullName evidence="1">Uncharacterized protein</fullName>
    </submittedName>
</protein>
<reference evidence="1" key="1">
    <citation type="journal article" date="2014" name="Front. Microbiol.">
        <title>High frequency of phylogenetically diverse reductive dehalogenase-homologous genes in deep subseafloor sedimentary metagenomes.</title>
        <authorList>
            <person name="Kawai M."/>
            <person name="Futagami T."/>
            <person name="Toyoda A."/>
            <person name="Takaki Y."/>
            <person name="Nishi S."/>
            <person name="Hori S."/>
            <person name="Arai W."/>
            <person name="Tsubouchi T."/>
            <person name="Morono Y."/>
            <person name="Uchiyama I."/>
            <person name="Ito T."/>
            <person name="Fujiyama A."/>
            <person name="Inagaki F."/>
            <person name="Takami H."/>
        </authorList>
    </citation>
    <scope>NUCLEOTIDE SEQUENCE</scope>
    <source>
        <strain evidence="1">Expedition CK06-06</strain>
    </source>
</reference>
<organism evidence="1">
    <name type="scientific">marine sediment metagenome</name>
    <dbReference type="NCBI Taxonomy" id="412755"/>
    <lineage>
        <taxon>unclassified sequences</taxon>
        <taxon>metagenomes</taxon>
        <taxon>ecological metagenomes</taxon>
    </lineage>
</organism>
<dbReference type="AlphaFoldDB" id="X1EXM9"/>
<dbReference type="EMBL" id="BART01036677">
    <property type="protein sequence ID" value="GAH13368.1"/>
    <property type="molecule type" value="Genomic_DNA"/>
</dbReference>
<sequence>FSQRQYPLGALDVFAGNCPGNGSEMYADILGNL</sequence>
<comment type="caution">
    <text evidence="1">The sequence shown here is derived from an EMBL/GenBank/DDBJ whole genome shotgun (WGS) entry which is preliminary data.</text>
</comment>
<gene>
    <name evidence="1" type="ORF">S01H4_61736</name>
</gene>
<name>X1EXM9_9ZZZZ</name>
<proteinExistence type="predicted"/>